<dbReference type="Proteomes" id="UP000823854">
    <property type="component" value="Unassembled WGS sequence"/>
</dbReference>
<keyword evidence="1" id="KW-1003">Cell membrane</keyword>
<evidence type="ECO:0000256" key="4">
    <source>
        <dbReference type="ARBA" id="ARBA00023136"/>
    </source>
</evidence>
<dbReference type="EMBL" id="DWWC01000341">
    <property type="protein sequence ID" value="HJC71117.1"/>
    <property type="molecule type" value="Genomic_DNA"/>
</dbReference>
<organism evidence="8 9">
    <name type="scientific">Candidatus Brachybacterium intestinipullorum</name>
    <dbReference type="NCBI Taxonomy" id="2838512"/>
    <lineage>
        <taxon>Bacteria</taxon>
        <taxon>Bacillati</taxon>
        <taxon>Actinomycetota</taxon>
        <taxon>Actinomycetes</taxon>
        <taxon>Micrococcales</taxon>
        <taxon>Dermabacteraceae</taxon>
        <taxon>Brachybacterium</taxon>
    </lineage>
</organism>
<feature type="transmembrane region" description="Helical" evidence="6">
    <location>
        <begin position="107"/>
        <end position="130"/>
    </location>
</feature>
<keyword evidence="4 6" id="KW-0472">Membrane</keyword>
<evidence type="ECO:0000256" key="2">
    <source>
        <dbReference type="ARBA" id="ARBA00022692"/>
    </source>
</evidence>
<accession>A0A9D2Q452</accession>
<dbReference type="GO" id="GO:0005886">
    <property type="term" value="C:plasma membrane"/>
    <property type="evidence" value="ECO:0007669"/>
    <property type="project" value="InterPro"/>
</dbReference>
<evidence type="ECO:0000313" key="9">
    <source>
        <dbReference type="Proteomes" id="UP000823854"/>
    </source>
</evidence>
<keyword evidence="3 6" id="KW-1133">Transmembrane helix</keyword>
<reference evidence="8" key="2">
    <citation type="submission" date="2021-04" db="EMBL/GenBank/DDBJ databases">
        <authorList>
            <person name="Gilroy R."/>
        </authorList>
    </citation>
    <scope>NUCLEOTIDE SEQUENCE</scope>
    <source>
        <strain evidence="8">CHK130-7132</strain>
    </source>
</reference>
<evidence type="ECO:0000259" key="7">
    <source>
        <dbReference type="Pfam" id="PF06305"/>
    </source>
</evidence>
<proteinExistence type="predicted"/>
<dbReference type="InterPro" id="IPR010445">
    <property type="entry name" value="LapA_dom"/>
</dbReference>
<evidence type="ECO:0000256" key="3">
    <source>
        <dbReference type="ARBA" id="ARBA00022989"/>
    </source>
</evidence>
<reference evidence="8" key="1">
    <citation type="journal article" date="2021" name="PeerJ">
        <title>Extensive microbial diversity within the chicken gut microbiome revealed by metagenomics and culture.</title>
        <authorList>
            <person name="Gilroy R."/>
            <person name="Ravi A."/>
            <person name="Getino M."/>
            <person name="Pursley I."/>
            <person name="Horton D.L."/>
            <person name="Alikhan N.F."/>
            <person name="Baker D."/>
            <person name="Gharbi K."/>
            <person name="Hall N."/>
            <person name="Watson M."/>
            <person name="Adriaenssens E.M."/>
            <person name="Foster-Nyarko E."/>
            <person name="Jarju S."/>
            <person name="Secka A."/>
            <person name="Antonio M."/>
            <person name="Oren A."/>
            <person name="Chaudhuri R.R."/>
            <person name="La Ragione R."/>
            <person name="Hildebrand F."/>
            <person name="Pallen M.J."/>
        </authorList>
    </citation>
    <scope>NUCLEOTIDE SEQUENCE</scope>
    <source>
        <strain evidence="8">CHK130-7132</strain>
    </source>
</reference>
<feature type="transmembrane region" description="Helical" evidence="6">
    <location>
        <begin position="66"/>
        <end position="87"/>
    </location>
</feature>
<sequence>MTHPRDSSPAPSRPSAPGARTPSGVPEDAATRRPGPDGTGTRPTGEPAPDAPGTAPVEPSKGGKTAGLWISLILGAIVLVLLLIFVIQNNQTAGFEYFSAQFDLPLGVAMLLAAIAGALVMALVGSMRMIQMSWTIRKLRKQQDKIHRATR</sequence>
<evidence type="ECO:0000256" key="5">
    <source>
        <dbReference type="SAM" id="MobiDB-lite"/>
    </source>
</evidence>
<dbReference type="Pfam" id="PF06305">
    <property type="entry name" value="LapA_dom"/>
    <property type="match status" value="1"/>
</dbReference>
<protein>
    <submittedName>
        <fullName evidence="8">DUF1049 domain-containing protein</fullName>
    </submittedName>
</protein>
<evidence type="ECO:0000313" key="8">
    <source>
        <dbReference type="EMBL" id="HJC71117.1"/>
    </source>
</evidence>
<feature type="region of interest" description="Disordered" evidence="5">
    <location>
        <begin position="1"/>
        <end position="63"/>
    </location>
</feature>
<gene>
    <name evidence="8" type="ORF">H9932_15770</name>
</gene>
<evidence type="ECO:0000256" key="6">
    <source>
        <dbReference type="SAM" id="Phobius"/>
    </source>
</evidence>
<feature type="domain" description="Lipopolysaccharide assembly protein A" evidence="7">
    <location>
        <begin position="88"/>
        <end position="146"/>
    </location>
</feature>
<keyword evidence="2 6" id="KW-0812">Transmembrane</keyword>
<dbReference type="AlphaFoldDB" id="A0A9D2Q452"/>
<comment type="caution">
    <text evidence="8">The sequence shown here is derived from an EMBL/GenBank/DDBJ whole genome shotgun (WGS) entry which is preliminary data.</text>
</comment>
<name>A0A9D2Q452_9MICO</name>
<feature type="compositionally biased region" description="Low complexity" evidence="5">
    <location>
        <begin position="7"/>
        <end position="23"/>
    </location>
</feature>
<evidence type="ECO:0000256" key="1">
    <source>
        <dbReference type="ARBA" id="ARBA00022475"/>
    </source>
</evidence>